<dbReference type="PIRSF" id="PIRSF000538">
    <property type="entry name" value="GlpK"/>
    <property type="match status" value="1"/>
</dbReference>
<evidence type="ECO:0000256" key="1">
    <source>
        <dbReference type="ARBA" id="ARBA00009156"/>
    </source>
</evidence>
<dbReference type="InterPro" id="IPR050406">
    <property type="entry name" value="FGGY_Carb_Kinase"/>
</dbReference>
<evidence type="ECO:0000256" key="2">
    <source>
        <dbReference type="ARBA" id="ARBA00022679"/>
    </source>
</evidence>
<dbReference type="InterPro" id="IPR018483">
    <property type="entry name" value="Carb_kinase_FGGY_CS"/>
</dbReference>
<proteinExistence type="inferred from homology"/>
<name>A0ABT7MJC6_9PSEU</name>
<dbReference type="InterPro" id="IPR000577">
    <property type="entry name" value="Carb_kinase_FGGY"/>
</dbReference>
<dbReference type="GO" id="GO:0046316">
    <property type="term" value="F:gluconokinase activity"/>
    <property type="evidence" value="ECO:0007669"/>
    <property type="project" value="UniProtKB-EC"/>
</dbReference>
<feature type="domain" description="Carbohydrate kinase FGGY N-terminal" evidence="4">
    <location>
        <begin position="6"/>
        <end position="244"/>
    </location>
</feature>
<comment type="similarity">
    <text evidence="1">Belongs to the FGGY kinase family.</text>
</comment>
<sequence>MSENSVLAVDVGTTSTKAVLFTTTGAVLGEGDVGYELAEPEPGAAVQDPETVWEAVGDAVRDAAGGTRPAVVSFSAAMHGLLGVDDRNDPVGPLLTWADSRASATADALRATDTALDLHRRTGTPVHSMSPLVKLAWMRRERPSLHAAAAHWGGIKEFVLGRATGRRVADASCASGTGLMDLARRQWDDEALEIAGITADRLDEIVDTTAVVGTLTDAVARDWDLPSGTPVVAGAGDGPLANLGLAAIRPGVLACSIGTSGALRLAVDRPAVDPRGRLFCYELTDERWVVGGAITNGGVVLDWASETFGADAETLLAEAADTPPGADGLLAIPHLLAERAPRWDGGLGGTFLNLQRAHGRGHLTRALIEGVCLQLRLVLDSMRDAGAEVHEIRATGGFARSAFWRQLLADVLGVPVGFPEGHQGSAYGAALLGAQGVGLLDPGAEALAAAADHVTIAEVREPGPSAAGHTRRRDLVEQVHDRLADVVGELRRYESAASATASSSTRASSR</sequence>
<dbReference type="Proteomes" id="UP001231924">
    <property type="component" value="Unassembled WGS sequence"/>
</dbReference>
<dbReference type="Pfam" id="PF02782">
    <property type="entry name" value="FGGY_C"/>
    <property type="match status" value="1"/>
</dbReference>
<protein>
    <submittedName>
        <fullName evidence="6">Gluconokinase</fullName>
        <ecNumber evidence="6">2.7.1.12</ecNumber>
    </submittedName>
</protein>
<evidence type="ECO:0000313" key="7">
    <source>
        <dbReference type="Proteomes" id="UP001231924"/>
    </source>
</evidence>
<keyword evidence="2 6" id="KW-0808">Transferase</keyword>
<reference evidence="6 7" key="1">
    <citation type="submission" date="2023-06" db="EMBL/GenBank/DDBJ databases">
        <title>Actinomycetospora Odt1-22.</title>
        <authorList>
            <person name="Supong K."/>
        </authorList>
    </citation>
    <scope>NUCLEOTIDE SEQUENCE [LARGE SCALE GENOMIC DNA]</scope>
    <source>
        <strain evidence="6 7">Odt1-22</strain>
    </source>
</reference>
<accession>A0ABT7MJC6</accession>
<dbReference type="CDD" id="cd07770">
    <property type="entry name" value="ASKHA_NBD_FGGY_GntK"/>
    <property type="match status" value="1"/>
</dbReference>
<dbReference type="EMBL" id="JASVWF010000012">
    <property type="protein sequence ID" value="MDL5160571.1"/>
    <property type="molecule type" value="Genomic_DNA"/>
</dbReference>
<keyword evidence="7" id="KW-1185">Reference proteome</keyword>
<dbReference type="InterPro" id="IPR018485">
    <property type="entry name" value="FGGY_C"/>
</dbReference>
<feature type="domain" description="Carbohydrate kinase FGGY C-terminal" evidence="5">
    <location>
        <begin position="253"/>
        <end position="434"/>
    </location>
</feature>
<dbReference type="InterPro" id="IPR018484">
    <property type="entry name" value="FGGY_N"/>
</dbReference>
<organism evidence="6 7">
    <name type="scientific">Actinomycetospora termitidis</name>
    <dbReference type="NCBI Taxonomy" id="3053470"/>
    <lineage>
        <taxon>Bacteria</taxon>
        <taxon>Bacillati</taxon>
        <taxon>Actinomycetota</taxon>
        <taxon>Actinomycetes</taxon>
        <taxon>Pseudonocardiales</taxon>
        <taxon>Pseudonocardiaceae</taxon>
        <taxon>Actinomycetospora</taxon>
    </lineage>
</organism>
<comment type="caution">
    <text evidence="6">The sequence shown here is derived from an EMBL/GenBank/DDBJ whole genome shotgun (WGS) entry which is preliminary data.</text>
</comment>
<evidence type="ECO:0000256" key="3">
    <source>
        <dbReference type="ARBA" id="ARBA00022777"/>
    </source>
</evidence>
<dbReference type="Pfam" id="PF00370">
    <property type="entry name" value="FGGY_N"/>
    <property type="match status" value="1"/>
</dbReference>
<dbReference type="RefSeq" id="WP_286057170.1">
    <property type="nucleotide sequence ID" value="NZ_JASVWF010000012.1"/>
</dbReference>
<dbReference type="PROSITE" id="PS00933">
    <property type="entry name" value="FGGY_KINASES_1"/>
    <property type="match status" value="1"/>
</dbReference>
<evidence type="ECO:0000259" key="4">
    <source>
        <dbReference type="Pfam" id="PF00370"/>
    </source>
</evidence>
<keyword evidence="3" id="KW-0418">Kinase</keyword>
<dbReference type="Gene3D" id="3.30.420.40">
    <property type="match status" value="2"/>
</dbReference>
<dbReference type="PANTHER" id="PTHR43095">
    <property type="entry name" value="SUGAR KINASE"/>
    <property type="match status" value="1"/>
</dbReference>
<dbReference type="EC" id="2.7.1.12" evidence="6"/>
<gene>
    <name evidence="6" type="ORF">QRT03_31720</name>
</gene>
<evidence type="ECO:0000313" key="6">
    <source>
        <dbReference type="EMBL" id="MDL5160571.1"/>
    </source>
</evidence>
<evidence type="ECO:0000259" key="5">
    <source>
        <dbReference type="Pfam" id="PF02782"/>
    </source>
</evidence>
<dbReference type="InterPro" id="IPR043129">
    <property type="entry name" value="ATPase_NBD"/>
</dbReference>
<dbReference type="PANTHER" id="PTHR43095:SF2">
    <property type="entry name" value="GLUCONOKINASE"/>
    <property type="match status" value="1"/>
</dbReference>
<dbReference type="SUPFAM" id="SSF53067">
    <property type="entry name" value="Actin-like ATPase domain"/>
    <property type="match status" value="2"/>
</dbReference>